<dbReference type="CDD" id="cd00586">
    <property type="entry name" value="4HBT"/>
    <property type="match status" value="1"/>
</dbReference>
<dbReference type="PANTHER" id="PTHR31793:SF27">
    <property type="entry name" value="NOVEL THIOESTERASE SUPERFAMILY DOMAIN AND SAPOSIN A-TYPE DOMAIN CONTAINING PROTEIN (0610012H03RIK)"/>
    <property type="match status" value="1"/>
</dbReference>
<reference evidence="3 4" key="1">
    <citation type="journal article" date="2018" name="Environ. Microbiol.">
        <title>Novel energy conservation strategies and behaviour of Pelotomaculum schinkii driving syntrophic propionate catabolism.</title>
        <authorList>
            <person name="Hidalgo-Ahumada C.A.P."/>
            <person name="Nobu M.K."/>
            <person name="Narihiro T."/>
            <person name="Tamaki H."/>
            <person name="Liu W.T."/>
            <person name="Kamagata Y."/>
            <person name="Stams A.J.M."/>
            <person name="Imachi H."/>
            <person name="Sousa D.Z."/>
        </authorList>
    </citation>
    <scope>NUCLEOTIDE SEQUENCE [LARGE SCALE GENOMIC DNA]</scope>
    <source>
        <strain evidence="3 4">HH</strain>
    </source>
</reference>
<evidence type="ECO:0000313" key="4">
    <source>
        <dbReference type="Proteomes" id="UP000298324"/>
    </source>
</evidence>
<keyword evidence="4" id="KW-1185">Reference proteome</keyword>
<dbReference type="EC" id="3.1.2.-" evidence="3"/>
<comment type="similarity">
    <text evidence="1">Belongs to the 4-hydroxybenzoyl-CoA thioesterase family.</text>
</comment>
<proteinExistence type="inferred from homology"/>
<dbReference type="SUPFAM" id="SSF54637">
    <property type="entry name" value="Thioesterase/thiol ester dehydrase-isomerase"/>
    <property type="match status" value="1"/>
</dbReference>
<dbReference type="InterPro" id="IPR029069">
    <property type="entry name" value="HotDog_dom_sf"/>
</dbReference>
<dbReference type="EMBL" id="QFGA01000001">
    <property type="protein sequence ID" value="TEB07408.1"/>
    <property type="molecule type" value="Genomic_DNA"/>
</dbReference>
<dbReference type="RefSeq" id="WP_190239306.1">
    <property type="nucleotide sequence ID" value="NZ_QFGA01000001.1"/>
</dbReference>
<sequence>MPGYRFKHRLKVRFSEVDSAQIVFHAHFLNYLDIAVSEYFSEGLKLERVEMAKSGKFAYIVKKVTLEFDTPAVVNDWLNIWCKTVEMGNTSFVMRFLITRDGEDKPLLKAENVYVSYDFTNQATRPIPDFLRHAIEVYEGCAP</sequence>
<dbReference type="InterPro" id="IPR006684">
    <property type="entry name" value="YbgC/YbaW"/>
</dbReference>
<dbReference type="InterPro" id="IPR050563">
    <property type="entry name" value="4-hydroxybenzoyl-CoA_TE"/>
</dbReference>
<accession>A0A4Y7REG6</accession>
<comment type="caution">
    <text evidence="3">The sequence shown here is derived from an EMBL/GenBank/DDBJ whole genome shotgun (WGS) entry which is preliminary data.</text>
</comment>
<organism evidence="3 4">
    <name type="scientific">Pelotomaculum schinkii</name>
    <dbReference type="NCBI Taxonomy" id="78350"/>
    <lineage>
        <taxon>Bacteria</taxon>
        <taxon>Bacillati</taxon>
        <taxon>Bacillota</taxon>
        <taxon>Clostridia</taxon>
        <taxon>Eubacteriales</taxon>
        <taxon>Desulfotomaculaceae</taxon>
        <taxon>Pelotomaculum</taxon>
    </lineage>
</organism>
<dbReference type="AlphaFoldDB" id="A0A4Y7REG6"/>
<dbReference type="Gene3D" id="3.10.129.10">
    <property type="entry name" value="Hotdog Thioesterase"/>
    <property type="match status" value="1"/>
</dbReference>
<evidence type="ECO:0000313" key="3">
    <source>
        <dbReference type="EMBL" id="TEB07408.1"/>
    </source>
</evidence>
<dbReference type="PANTHER" id="PTHR31793">
    <property type="entry name" value="4-HYDROXYBENZOYL-COA THIOESTERASE FAMILY MEMBER"/>
    <property type="match status" value="1"/>
</dbReference>
<keyword evidence="2 3" id="KW-0378">Hydrolase</keyword>
<evidence type="ECO:0000256" key="1">
    <source>
        <dbReference type="ARBA" id="ARBA00005953"/>
    </source>
</evidence>
<dbReference type="GO" id="GO:0047617">
    <property type="term" value="F:fatty acyl-CoA hydrolase activity"/>
    <property type="evidence" value="ECO:0007669"/>
    <property type="project" value="TreeGrafter"/>
</dbReference>
<dbReference type="Proteomes" id="UP000298324">
    <property type="component" value="Unassembled WGS sequence"/>
</dbReference>
<name>A0A4Y7REG6_9FIRM</name>
<protein>
    <submittedName>
        <fullName evidence="3">Acyl-CoA thioester hydrolase YbgC</fullName>
        <ecNumber evidence="3">3.1.2.-</ecNumber>
    </submittedName>
</protein>
<dbReference type="Pfam" id="PF13279">
    <property type="entry name" value="4HBT_2"/>
    <property type="match status" value="1"/>
</dbReference>
<gene>
    <name evidence="3" type="primary">ybgC_1</name>
    <name evidence="3" type="ORF">Psch_00959</name>
</gene>
<dbReference type="PIRSF" id="PIRSF003230">
    <property type="entry name" value="YbgC"/>
    <property type="match status" value="1"/>
</dbReference>
<evidence type="ECO:0000256" key="2">
    <source>
        <dbReference type="ARBA" id="ARBA00022801"/>
    </source>
</evidence>